<keyword evidence="3" id="KW-1185">Reference proteome</keyword>
<dbReference type="Proteomes" id="UP000435138">
    <property type="component" value="Unassembled WGS sequence"/>
</dbReference>
<dbReference type="InterPro" id="IPR014004">
    <property type="entry name" value="Transpt-assoc_nodulatn_dom_bac"/>
</dbReference>
<dbReference type="RefSeq" id="WP_153358104.1">
    <property type="nucleotide sequence ID" value="NZ_JAYKOO010000004.1"/>
</dbReference>
<sequence>MVYKPPMFYDKEPTIEVENPPAAELETRVADALATNFGVDASDVTVVADGSEITLTGTVLDEQEIARATEVAACVQGVSQVRNFIRSGGFIH</sequence>
<dbReference type="InterPro" id="IPR051686">
    <property type="entry name" value="Lipoprotein_DolP"/>
</dbReference>
<dbReference type="PANTHER" id="PTHR34606">
    <property type="entry name" value="BON DOMAIN-CONTAINING PROTEIN"/>
    <property type="match status" value="1"/>
</dbReference>
<dbReference type="InterPro" id="IPR007055">
    <property type="entry name" value="BON_dom"/>
</dbReference>
<dbReference type="Pfam" id="PF04972">
    <property type="entry name" value="BON"/>
    <property type="match status" value="1"/>
</dbReference>
<comment type="caution">
    <text evidence="2">The sequence shown here is derived from an EMBL/GenBank/DDBJ whole genome shotgun (WGS) entry which is preliminary data.</text>
</comment>
<feature type="domain" description="BON" evidence="1">
    <location>
        <begin position="21"/>
        <end position="89"/>
    </location>
</feature>
<name>A0A6A8AC63_9HYPH</name>
<evidence type="ECO:0000259" key="1">
    <source>
        <dbReference type="PROSITE" id="PS50914"/>
    </source>
</evidence>
<protein>
    <submittedName>
        <fullName evidence="2">BON domain-containing protein</fullName>
    </submittedName>
</protein>
<dbReference type="PROSITE" id="PS50914">
    <property type="entry name" value="BON"/>
    <property type="match status" value="1"/>
</dbReference>
<gene>
    <name evidence="2" type="ORF">GAO09_22930</name>
</gene>
<dbReference type="PANTHER" id="PTHR34606:SF15">
    <property type="entry name" value="BON DOMAIN-CONTAINING PROTEIN"/>
    <property type="match status" value="1"/>
</dbReference>
<organism evidence="2 3">
    <name type="scientific">Endobacterium cereale</name>
    <dbReference type="NCBI Taxonomy" id="2663029"/>
    <lineage>
        <taxon>Bacteria</taxon>
        <taxon>Pseudomonadati</taxon>
        <taxon>Pseudomonadota</taxon>
        <taxon>Alphaproteobacteria</taxon>
        <taxon>Hyphomicrobiales</taxon>
        <taxon>Rhizobiaceae</taxon>
        <taxon>Endobacterium</taxon>
    </lineage>
</organism>
<evidence type="ECO:0000313" key="2">
    <source>
        <dbReference type="EMBL" id="MQY48893.1"/>
    </source>
</evidence>
<dbReference type="SMART" id="SM00749">
    <property type="entry name" value="BON"/>
    <property type="match status" value="1"/>
</dbReference>
<proteinExistence type="predicted"/>
<reference evidence="2 3" key="1">
    <citation type="submission" date="2019-11" db="EMBL/GenBank/DDBJ databases">
        <title>Genome analysis of Rhizobacterium cereale a novel genus and species isolated from maize roots in North Spain.</title>
        <authorList>
            <person name="Menendez E."/>
            <person name="Flores-Felix J.D."/>
            <person name="Ramirez-Bahena M.-H."/>
            <person name="Igual J.M."/>
            <person name="Garcia-Fraile P."/>
            <person name="Peix A."/>
            <person name="Velazquez E."/>
        </authorList>
    </citation>
    <scope>NUCLEOTIDE SEQUENCE [LARGE SCALE GENOMIC DNA]</scope>
    <source>
        <strain evidence="2 3">RZME27</strain>
    </source>
</reference>
<dbReference type="EMBL" id="WIXI01000049">
    <property type="protein sequence ID" value="MQY48893.1"/>
    <property type="molecule type" value="Genomic_DNA"/>
</dbReference>
<accession>A0A6A8AC63</accession>
<evidence type="ECO:0000313" key="3">
    <source>
        <dbReference type="Proteomes" id="UP000435138"/>
    </source>
</evidence>
<dbReference type="Gene3D" id="3.30.1340.30">
    <property type="match status" value="1"/>
</dbReference>
<dbReference type="AlphaFoldDB" id="A0A6A8AC63"/>